<evidence type="ECO:0000313" key="8">
    <source>
        <dbReference type="Proteomes" id="UP000183687"/>
    </source>
</evidence>
<keyword evidence="6" id="KW-0411">Iron-sulfur</keyword>
<comment type="cofactor">
    <cofactor evidence="1">
        <name>[4Fe-4S] cluster</name>
        <dbReference type="ChEBI" id="CHEBI:49883"/>
    </cofactor>
</comment>
<evidence type="ECO:0000256" key="1">
    <source>
        <dbReference type="ARBA" id="ARBA00001966"/>
    </source>
</evidence>
<dbReference type="InterPro" id="IPR040084">
    <property type="entry name" value="GTPase_Obg"/>
</dbReference>
<dbReference type="SFLD" id="SFLDG01083">
    <property type="entry name" value="Uncharacterised_Radical_SAM_Su"/>
    <property type="match status" value="1"/>
</dbReference>
<dbReference type="SFLD" id="SFLDS00029">
    <property type="entry name" value="Radical_SAM"/>
    <property type="match status" value="1"/>
</dbReference>
<dbReference type="SUPFAM" id="SSF102114">
    <property type="entry name" value="Radical SAM enzymes"/>
    <property type="match status" value="1"/>
</dbReference>
<keyword evidence="5" id="KW-0408">Iron</keyword>
<dbReference type="EMBL" id="FNSH01000001">
    <property type="protein sequence ID" value="SEB79023.1"/>
    <property type="molecule type" value="Genomic_DNA"/>
</dbReference>
<keyword evidence="2" id="KW-0004">4Fe-4S</keyword>
<dbReference type="AlphaFoldDB" id="A0AB38A716"/>
<dbReference type="InterPro" id="IPR007197">
    <property type="entry name" value="rSAM"/>
</dbReference>
<dbReference type="GO" id="GO:0046872">
    <property type="term" value="F:metal ion binding"/>
    <property type="evidence" value="ECO:0007669"/>
    <property type="project" value="UniProtKB-KW"/>
</dbReference>
<dbReference type="Gene3D" id="3.20.20.70">
    <property type="entry name" value="Aldolase class I"/>
    <property type="match status" value="1"/>
</dbReference>
<dbReference type="PANTHER" id="PTHR43787">
    <property type="entry name" value="FEMO COFACTOR BIOSYNTHESIS PROTEIN NIFB-RELATED"/>
    <property type="match status" value="1"/>
</dbReference>
<dbReference type="PANTHER" id="PTHR43787:SF11">
    <property type="entry name" value="UPF0026 PROTEIN SLR1464"/>
    <property type="match status" value="1"/>
</dbReference>
<evidence type="ECO:0000256" key="6">
    <source>
        <dbReference type="ARBA" id="ARBA00023014"/>
    </source>
</evidence>
<gene>
    <name evidence="7" type="ORF">SAMN04489746_1066</name>
</gene>
<sequence length="258" mass="28126">MPTFLNDSPVFGPVQSRRLGVSLGINLMPASGKICSFNCAYCENGLNEHRRTSDGYTTLDELKTALDTKLAQLAHSALQPTVLTFAGNGEPTASPLFPQAVELVRRLRKLYVPNARISVLSNGMFADKPAVHQALLQVDDNILKLDTVDASYINLLDRPQGHYDVSERIAAYASFGGHIKIQTIFVSGTIKGINADNTANTYVEPWLDALQQINPQQVFIYTIARDVPVPTLAKAAPQVLDSIAARVRDLGLDVCVSY</sequence>
<proteinExistence type="predicted"/>
<dbReference type="GO" id="GO:0051539">
    <property type="term" value="F:4 iron, 4 sulfur cluster binding"/>
    <property type="evidence" value="ECO:0007669"/>
    <property type="project" value="UniProtKB-KW"/>
</dbReference>
<evidence type="ECO:0000256" key="3">
    <source>
        <dbReference type="ARBA" id="ARBA00022691"/>
    </source>
</evidence>
<keyword evidence="4" id="KW-0479">Metal-binding</keyword>
<evidence type="ECO:0000256" key="4">
    <source>
        <dbReference type="ARBA" id="ARBA00022723"/>
    </source>
</evidence>
<evidence type="ECO:0000256" key="2">
    <source>
        <dbReference type="ARBA" id="ARBA00022485"/>
    </source>
</evidence>
<dbReference type="InterPro" id="IPR013785">
    <property type="entry name" value="Aldolase_TIM"/>
</dbReference>
<dbReference type="RefSeq" id="WP_002562779.1">
    <property type="nucleotide sequence ID" value="NZ_CALJSN010000007.1"/>
</dbReference>
<accession>A0AB38A716</accession>
<evidence type="ECO:0000256" key="5">
    <source>
        <dbReference type="ARBA" id="ARBA00023004"/>
    </source>
</evidence>
<name>A0AB38A716_9ACTN</name>
<dbReference type="GO" id="GO:0003824">
    <property type="term" value="F:catalytic activity"/>
    <property type="evidence" value="ECO:0007669"/>
    <property type="project" value="InterPro"/>
</dbReference>
<comment type="caution">
    <text evidence="7">The sequence shown here is derived from an EMBL/GenBank/DDBJ whole genome shotgun (WGS) entry which is preliminary data.</text>
</comment>
<organism evidence="7 8">
    <name type="scientific">Atopobium minutum</name>
    <dbReference type="NCBI Taxonomy" id="1381"/>
    <lineage>
        <taxon>Bacteria</taxon>
        <taxon>Bacillati</taxon>
        <taxon>Actinomycetota</taxon>
        <taxon>Coriobacteriia</taxon>
        <taxon>Coriobacteriales</taxon>
        <taxon>Atopobiaceae</taxon>
        <taxon>Atopobium</taxon>
    </lineage>
</organism>
<dbReference type="CDD" id="cd01335">
    <property type="entry name" value="Radical_SAM"/>
    <property type="match status" value="1"/>
</dbReference>
<keyword evidence="3" id="KW-0949">S-adenosyl-L-methionine</keyword>
<protein>
    <submittedName>
        <fullName evidence="7">4Fe-4S single cluster domain-containing protein</fullName>
    </submittedName>
</protein>
<dbReference type="Proteomes" id="UP000183687">
    <property type="component" value="Unassembled WGS sequence"/>
</dbReference>
<dbReference type="InterPro" id="IPR058240">
    <property type="entry name" value="rSAM_sf"/>
</dbReference>
<reference evidence="7 8" key="1">
    <citation type="submission" date="2016-10" db="EMBL/GenBank/DDBJ databases">
        <authorList>
            <person name="Varghese N."/>
            <person name="Submissions S."/>
        </authorList>
    </citation>
    <scope>NUCLEOTIDE SEQUENCE [LARGE SCALE GENOMIC DNA]</scope>
    <source>
        <strain evidence="7 8">DSM 20586</strain>
    </source>
</reference>
<evidence type="ECO:0000313" key="7">
    <source>
        <dbReference type="EMBL" id="SEB79023.1"/>
    </source>
</evidence>